<dbReference type="PANTHER" id="PTHR43592">
    <property type="entry name" value="CAAX AMINO TERMINAL PROTEASE"/>
    <property type="match status" value="1"/>
</dbReference>
<dbReference type="Pfam" id="PF02517">
    <property type="entry name" value="Rce1-like"/>
    <property type="match status" value="1"/>
</dbReference>
<keyword evidence="1" id="KW-0812">Transmembrane</keyword>
<feature type="transmembrane region" description="Helical" evidence="1">
    <location>
        <begin position="191"/>
        <end position="213"/>
    </location>
</feature>
<sequence length="299" mass="34077">MQSRFFEIFRLTTYSLGLIFVCNLLFSLFYHQFVYSVVLNDRIPEELLEPILEDQADQKIGFMETVGKLTESIKTIEENFKTEFKDNPQKSFESFYDIMLKKKQYLLFFQSVIWFVSFVGVGYLVLVKILKIEITNLQEDLSFKVILTGVSNGFVVFLSVMIIGIIFQALGVDANPGVFPQKLFKELSGNSYLLAWAVYTVGIITGIVEELFFRGFLLKAFMDKGLAQEGLMIISIIFGWLHYGPGTTVAVPFLIAFVGMYFGYLYLKTKNLWVSMACHATYNTLGLLIAYFGVDGMNP</sequence>
<keyword evidence="1" id="KW-1133">Transmembrane helix</keyword>
<feature type="domain" description="CAAX prenyl protease 2/Lysostaphin resistance protein A-like" evidence="2">
    <location>
        <begin position="194"/>
        <end position="284"/>
    </location>
</feature>
<protein>
    <submittedName>
        <fullName evidence="3">CPBP family intramembrane metalloprotease</fullName>
    </submittedName>
</protein>
<dbReference type="EMBL" id="RQHV01000042">
    <property type="protein sequence ID" value="TGN11102.1"/>
    <property type="molecule type" value="Genomic_DNA"/>
</dbReference>
<feature type="transmembrane region" description="Helical" evidence="1">
    <location>
        <begin position="249"/>
        <end position="267"/>
    </location>
</feature>
<keyword evidence="1" id="KW-0472">Membrane</keyword>
<dbReference type="RefSeq" id="WP_135763858.1">
    <property type="nucleotide sequence ID" value="NZ_RQHV01000042.1"/>
</dbReference>
<keyword evidence="4" id="KW-1185">Reference proteome</keyword>
<dbReference type="PANTHER" id="PTHR43592:SF15">
    <property type="entry name" value="CAAX AMINO TERMINAL PROTEASE FAMILY PROTEIN"/>
    <property type="match status" value="1"/>
</dbReference>
<evidence type="ECO:0000256" key="1">
    <source>
        <dbReference type="SAM" id="Phobius"/>
    </source>
</evidence>
<dbReference type="InterPro" id="IPR003675">
    <property type="entry name" value="Rce1/LyrA-like_dom"/>
</dbReference>
<organism evidence="3 4">
    <name type="scientific">Leptospira ilyithenensis</name>
    <dbReference type="NCBI Taxonomy" id="2484901"/>
    <lineage>
        <taxon>Bacteria</taxon>
        <taxon>Pseudomonadati</taxon>
        <taxon>Spirochaetota</taxon>
        <taxon>Spirochaetia</taxon>
        <taxon>Leptospirales</taxon>
        <taxon>Leptospiraceae</taxon>
        <taxon>Leptospira</taxon>
    </lineage>
</organism>
<dbReference type="GO" id="GO:0008237">
    <property type="term" value="F:metallopeptidase activity"/>
    <property type="evidence" value="ECO:0007669"/>
    <property type="project" value="UniProtKB-KW"/>
</dbReference>
<accession>A0A4R9LRT6</accession>
<dbReference type="Proteomes" id="UP000298264">
    <property type="component" value="Unassembled WGS sequence"/>
</dbReference>
<keyword evidence="3" id="KW-0378">Hydrolase</keyword>
<name>A0A4R9LRT6_9LEPT</name>
<evidence type="ECO:0000313" key="4">
    <source>
        <dbReference type="Proteomes" id="UP000298264"/>
    </source>
</evidence>
<feature type="transmembrane region" description="Helical" evidence="1">
    <location>
        <begin position="105"/>
        <end position="126"/>
    </location>
</feature>
<dbReference type="GO" id="GO:0006508">
    <property type="term" value="P:proteolysis"/>
    <property type="evidence" value="ECO:0007669"/>
    <property type="project" value="UniProtKB-KW"/>
</dbReference>
<dbReference type="OrthoDB" id="4177129at2"/>
<reference evidence="3" key="1">
    <citation type="journal article" date="2019" name="PLoS Negl. Trop. Dis.">
        <title>Revisiting the worldwide diversity of Leptospira species in the environment.</title>
        <authorList>
            <person name="Vincent A.T."/>
            <person name="Schiettekatte O."/>
            <person name="Bourhy P."/>
            <person name="Veyrier F.J."/>
            <person name="Picardeau M."/>
        </authorList>
    </citation>
    <scope>NUCLEOTIDE SEQUENCE [LARGE SCALE GENOMIC DNA]</scope>
    <source>
        <strain evidence="3">201400974</strain>
    </source>
</reference>
<feature type="transmembrane region" description="Helical" evidence="1">
    <location>
        <begin position="225"/>
        <end position="243"/>
    </location>
</feature>
<dbReference type="AlphaFoldDB" id="A0A4R9LRT6"/>
<feature type="transmembrane region" description="Helical" evidence="1">
    <location>
        <begin position="12"/>
        <end position="30"/>
    </location>
</feature>
<keyword evidence="3" id="KW-0645">Protease</keyword>
<evidence type="ECO:0000259" key="2">
    <source>
        <dbReference type="Pfam" id="PF02517"/>
    </source>
</evidence>
<comment type="caution">
    <text evidence="3">The sequence shown here is derived from an EMBL/GenBank/DDBJ whole genome shotgun (WGS) entry which is preliminary data.</text>
</comment>
<gene>
    <name evidence="3" type="ORF">EHS11_08050</name>
</gene>
<feature type="transmembrane region" description="Helical" evidence="1">
    <location>
        <begin position="146"/>
        <end position="171"/>
    </location>
</feature>
<dbReference type="GO" id="GO:0080120">
    <property type="term" value="P:CAAX-box protein maturation"/>
    <property type="evidence" value="ECO:0007669"/>
    <property type="project" value="UniProtKB-ARBA"/>
</dbReference>
<proteinExistence type="predicted"/>
<feature type="transmembrane region" description="Helical" evidence="1">
    <location>
        <begin position="274"/>
        <end position="294"/>
    </location>
</feature>
<evidence type="ECO:0000313" key="3">
    <source>
        <dbReference type="EMBL" id="TGN11102.1"/>
    </source>
</evidence>
<dbReference type="GO" id="GO:0004175">
    <property type="term" value="F:endopeptidase activity"/>
    <property type="evidence" value="ECO:0007669"/>
    <property type="project" value="UniProtKB-ARBA"/>
</dbReference>
<keyword evidence="3" id="KW-0482">Metalloprotease</keyword>